<accession>A0A9P7TS26</accession>
<reference evidence="2 3" key="1">
    <citation type="journal article" date="2020" name="bioRxiv">
        <title>Whole genome comparisons of ergot fungi reveals the divergence and evolution of species within the genus Claviceps are the result of varying mechanisms driving genome evolution and host range expansion.</title>
        <authorList>
            <person name="Wyka S.A."/>
            <person name="Mondo S.J."/>
            <person name="Liu M."/>
            <person name="Dettman J."/>
            <person name="Nalam V."/>
            <person name="Broders K.D."/>
        </authorList>
    </citation>
    <scope>NUCLEOTIDE SEQUENCE [LARGE SCALE GENOMIC DNA]</scope>
    <source>
        <strain evidence="2 3">LM576</strain>
    </source>
</reference>
<gene>
    <name evidence="2" type="ORF">E4U13_007069</name>
</gene>
<keyword evidence="3" id="KW-1185">Reference proteome</keyword>
<comment type="caution">
    <text evidence="2">The sequence shown here is derived from an EMBL/GenBank/DDBJ whole genome shotgun (WGS) entry which is preliminary data.</text>
</comment>
<protein>
    <submittedName>
        <fullName evidence="2">Uncharacterized protein</fullName>
    </submittedName>
</protein>
<feature type="region of interest" description="Disordered" evidence="1">
    <location>
        <begin position="89"/>
        <end position="114"/>
    </location>
</feature>
<evidence type="ECO:0000313" key="2">
    <source>
        <dbReference type="EMBL" id="KAG6107209.1"/>
    </source>
</evidence>
<sequence length="321" mass="37652">MALSTDEQKDASALCQLIQELERQIQQRARQLQKETDRTLQQAEQIGSILQLVREGERRQEKRKRLNEKRQTSLEQQLEEALEQIEKQDRKLERAKRRERQTRDEATELEQERDEAVQKLRDEMSFFQMWRRDTIERFCKDIIITEREGKEARRALQQSEERARALEQERDTALQRLQEVDPLLQPSTLSEFIEESHASLFSKLTIDPNAGRGSEATTTNLRGKWQPEKVVEWTCFLSEQRLVFDNVCEAFPSELRTFPPPMTVRENGNKIAPITDENSLARFMGDSIEEPVKNIMKELESVDKLGKVCQGNVRVDFIDHP</sequence>
<dbReference type="AlphaFoldDB" id="A0A9P7TS26"/>
<evidence type="ECO:0000256" key="1">
    <source>
        <dbReference type="SAM" id="MobiDB-lite"/>
    </source>
</evidence>
<proteinExistence type="predicted"/>
<evidence type="ECO:0000313" key="3">
    <source>
        <dbReference type="Proteomes" id="UP000732380"/>
    </source>
</evidence>
<dbReference type="Proteomes" id="UP000732380">
    <property type="component" value="Unassembled WGS sequence"/>
</dbReference>
<organism evidence="2 3">
    <name type="scientific">Claviceps humidiphila</name>
    <dbReference type="NCBI Taxonomy" id="1294629"/>
    <lineage>
        <taxon>Eukaryota</taxon>
        <taxon>Fungi</taxon>
        <taxon>Dikarya</taxon>
        <taxon>Ascomycota</taxon>
        <taxon>Pezizomycotina</taxon>
        <taxon>Sordariomycetes</taxon>
        <taxon>Hypocreomycetidae</taxon>
        <taxon>Hypocreales</taxon>
        <taxon>Clavicipitaceae</taxon>
        <taxon>Claviceps</taxon>
    </lineage>
</organism>
<dbReference type="EMBL" id="SRQM01000662">
    <property type="protein sequence ID" value="KAG6107209.1"/>
    <property type="molecule type" value="Genomic_DNA"/>
</dbReference>
<name>A0A9P7TS26_9HYPO</name>